<sequence>MGVTVEDHRDPLCGGGQSVKVFCRSELAREKLTGAASIQEARAIVDVFREQARWRCTLN</sequence>
<organism evidence="1 2">
    <name type="scientific">Pseudomonas gorinensis</name>
    <dbReference type="NCBI Taxonomy" id="3240790"/>
    <lineage>
        <taxon>Bacteria</taxon>
        <taxon>Pseudomonadati</taxon>
        <taxon>Pseudomonadota</taxon>
        <taxon>Gammaproteobacteria</taxon>
        <taxon>Pseudomonadales</taxon>
        <taxon>Pseudomonadaceae</taxon>
        <taxon>Pseudomonas</taxon>
    </lineage>
</organism>
<evidence type="ECO:0000313" key="2">
    <source>
        <dbReference type="Proteomes" id="UP000018725"/>
    </source>
</evidence>
<proteinExistence type="predicted"/>
<reference evidence="1 2" key="1">
    <citation type="journal article" date="2014" name="Genome Announc.">
        <title>Complete Genome Sequence of Pseudomonas sp. Strain TKP, Isolated from a gamma-Hexachlorocyclohexane-Degrading Mixed Culture.</title>
        <authorList>
            <person name="Ohtsubo Y."/>
            <person name="Kishida K."/>
            <person name="Sato T."/>
            <person name="Tabata M."/>
            <person name="Kawasumi T."/>
            <person name="Ogura Y."/>
            <person name="Hayashi T."/>
            <person name="Tsuda M."/>
            <person name="Nagata Y."/>
        </authorList>
    </citation>
    <scope>NUCLEOTIDE SEQUENCE [LARGE SCALE GENOMIC DNA]</scope>
    <source>
        <strain evidence="1 2">TKP</strain>
    </source>
</reference>
<name>A0ACA7P3K8_9PSED</name>
<dbReference type="Proteomes" id="UP000018725">
    <property type="component" value="Chromosome"/>
</dbReference>
<keyword evidence="2" id="KW-1185">Reference proteome</keyword>
<gene>
    <name evidence="1" type="ORF">U771_09180</name>
</gene>
<protein>
    <submittedName>
        <fullName evidence="1">Uncharacterized protein</fullName>
    </submittedName>
</protein>
<evidence type="ECO:0000313" key="1">
    <source>
        <dbReference type="EMBL" id="AHC34379.1"/>
    </source>
</evidence>
<dbReference type="EMBL" id="CP006852">
    <property type="protein sequence ID" value="AHC34379.1"/>
    <property type="molecule type" value="Genomic_DNA"/>
</dbReference>
<accession>A0ACA7P3K8</accession>